<name>A0A2J6S1V0_HYAVF</name>
<dbReference type="PANTHER" id="PTHR10696">
    <property type="entry name" value="GAMMA-BUTYROBETAINE HYDROXYLASE-RELATED"/>
    <property type="match status" value="1"/>
</dbReference>
<sequence>LPAGFPKSIVSPTAWSGTDFENPQNPEAFILVLNEGDVEELKQACSHFEGLNLPFEAVSKGLFPLPTLGSKLKTLAKTLVDGVGFLLIRGLDPKQLSNEANIVMYLGVSSYLGEKRGIQDELGNMLLHLTDLGSKAGPDNERQAPYSSVPQPFHTDASDILGLYCLGEAEIGGECQLASTATIYNEIVKTRPDLINLLSSSSWVFDRFGQSPAYMVRPILYPMGEDKVLASFSRRPLVGNATSPRSAGIPELSAAQVEALNAVQFAAERHALSMKLKQGDMLFWNNMAMLHARKGWTDSADRRRHLVRLWLRNDDTEKLWPIPAELEAGTAWNKAFDTAGKTQRWPVEPIRERAYIANQQRSSGHD</sequence>
<dbReference type="STRING" id="1149755.A0A2J6S1V0"/>
<evidence type="ECO:0000256" key="1">
    <source>
        <dbReference type="ARBA" id="ARBA00023002"/>
    </source>
</evidence>
<evidence type="ECO:0000313" key="3">
    <source>
        <dbReference type="EMBL" id="PMD44741.1"/>
    </source>
</evidence>
<dbReference type="PANTHER" id="PTHR10696:SF54">
    <property type="entry name" value="FAMILY OXIDOREDUCTASE, PUTATIVE (AFU_ORTHOLOGUE AFUA_4G13850)-RELATED"/>
    <property type="match status" value="1"/>
</dbReference>
<dbReference type="AlphaFoldDB" id="A0A2J6S1V0"/>
<keyword evidence="4" id="KW-1185">Reference proteome</keyword>
<accession>A0A2J6S1V0</accession>
<dbReference type="Pfam" id="PF02668">
    <property type="entry name" value="TauD"/>
    <property type="match status" value="1"/>
</dbReference>
<dbReference type="InterPro" id="IPR050411">
    <property type="entry name" value="AlphaKG_dependent_hydroxylases"/>
</dbReference>
<dbReference type="SUPFAM" id="SSF51197">
    <property type="entry name" value="Clavaminate synthase-like"/>
    <property type="match status" value="1"/>
</dbReference>
<feature type="domain" description="TauD/TfdA-like" evidence="2">
    <location>
        <begin position="58"/>
        <end position="310"/>
    </location>
</feature>
<dbReference type="Gene3D" id="3.60.130.10">
    <property type="entry name" value="Clavaminate synthase-like"/>
    <property type="match status" value="1"/>
</dbReference>
<dbReference type="GO" id="GO:0016491">
    <property type="term" value="F:oxidoreductase activity"/>
    <property type="evidence" value="ECO:0007669"/>
    <property type="project" value="UniProtKB-KW"/>
</dbReference>
<reference evidence="3 4" key="1">
    <citation type="submission" date="2016-04" db="EMBL/GenBank/DDBJ databases">
        <title>A degradative enzymes factory behind the ericoid mycorrhizal symbiosis.</title>
        <authorList>
            <consortium name="DOE Joint Genome Institute"/>
            <person name="Martino E."/>
            <person name="Morin E."/>
            <person name="Grelet G."/>
            <person name="Kuo A."/>
            <person name="Kohler A."/>
            <person name="Daghino S."/>
            <person name="Barry K."/>
            <person name="Choi C."/>
            <person name="Cichocki N."/>
            <person name="Clum A."/>
            <person name="Copeland A."/>
            <person name="Hainaut M."/>
            <person name="Haridas S."/>
            <person name="Labutti K."/>
            <person name="Lindquist E."/>
            <person name="Lipzen A."/>
            <person name="Khouja H.-R."/>
            <person name="Murat C."/>
            <person name="Ohm R."/>
            <person name="Olson A."/>
            <person name="Spatafora J."/>
            <person name="Veneault-Fourrey C."/>
            <person name="Henrissat B."/>
            <person name="Grigoriev I."/>
            <person name="Martin F."/>
            <person name="Perotto S."/>
        </authorList>
    </citation>
    <scope>NUCLEOTIDE SEQUENCE [LARGE SCALE GENOMIC DNA]</scope>
    <source>
        <strain evidence="3 4">F</strain>
    </source>
</reference>
<protein>
    <submittedName>
        <fullName evidence="3">Clavaminate synthase-like protein</fullName>
    </submittedName>
</protein>
<dbReference type="InterPro" id="IPR042098">
    <property type="entry name" value="TauD-like_sf"/>
</dbReference>
<organism evidence="3 4">
    <name type="scientific">Hyaloscypha variabilis (strain UAMH 11265 / GT02V1 / F)</name>
    <name type="common">Meliniomyces variabilis</name>
    <dbReference type="NCBI Taxonomy" id="1149755"/>
    <lineage>
        <taxon>Eukaryota</taxon>
        <taxon>Fungi</taxon>
        <taxon>Dikarya</taxon>
        <taxon>Ascomycota</taxon>
        <taxon>Pezizomycotina</taxon>
        <taxon>Leotiomycetes</taxon>
        <taxon>Helotiales</taxon>
        <taxon>Hyaloscyphaceae</taxon>
        <taxon>Hyaloscypha</taxon>
        <taxon>Hyaloscypha variabilis</taxon>
    </lineage>
</organism>
<dbReference type="OrthoDB" id="272271at2759"/>
<proteinExistence type="predicted"/>
<evidence type="ECO:0000259" key="2">
    <source>
        <dbReference type="Pfam" id="PF02668"/>
    </source>
</evidence>
<feature type="non-terminal residue" evidence="3">
    <location>
        <position position="1"/>
    </location>
</feature>
<dbReference type="EMBL" id="KZ613941">
    <property type="protein sequence ID" value="PMD44741.1"/>
    <property type="molecule type" value="Genomic_DNA"/>
</dbReference>
<keyword evidence="1" id="KW-0560">Oxidoreductase</keyword>
<evidence type="ECO:0000313" key="4">
    <source>
        <dbReference type="Proteomes" id="UP000235786"/>
    </source>
</evidence>
<dbReference type="InterPro" id="IPR003819">
    <property type="entry name" value="TauD/TfdA-like"/>
</dbReference>
<gene>
    <name evidence="3" type="ORF">L207DRAFT_421426</name>
</gene>
<dbReference type="Proteomes" id="UP000235786">
    <property type="component" value="Unassembled WGS sequence"/>
</dbReference>